<name>A0A0C2SHT8_AMAMK</name>
<gene>
    <name evidence="2" type="ORF">M378DRAFT_128580</name>
</gene>
<dbReference type="InterPro" id="IPR004305">
    <property type="entry name" value="Thiaminase-2/PQQC"/>
</dbReference>
<dbReference type="OrthoDB" id="37730at2759"/>
<sequence>MPSLTQHLLSLSTTAPYSAAVNHPYLKAAANGTLNHNLHALWLSQDRIYAMHAYPRFIGALITKINFNSAHTVSSNEERFNQRILTILASSLEAVMKEGQFFINTAQKFNLPLDGWRERKATKDYTAEMCRVSTSMNVEEGLVFLWAMEKVYFDAWSNVNNGLSAVAETNEAKQCVAPFAENWSSPQFAKFVDSLADLVNSLDIKPGSETWYNAERIWNRVVELEVEFWPNEGEEVSQRIA</sequence>
<feature type="domain" description="Thiaminase-2/PQQC" evidence="1">
    <location>
        <begin position="19"/>
        <end position="230"/>
    </location>
</feature>
<dbReference type="Proteomes" id="UP000054549">
    <property type="component" value="Unassembled WGS sequence"/>
</dbReference>
<dbReference type="AlphaFoldDB" id="A0A0C2SHT8"/>
<dbReference type="PANTHER" id="PTHR41813:SF2">
    <property type="entry name" value="REGULATOR PAB1642, PUTATIVE (AFU_ORTHOLOGUE AFUA_3G11955)-RELATED"/>
    <property type="match status" value="1"/>
</dbReference>
<dbReference type="GO" id="GO:0006772">
    <property type="term" value="P:thiamine metabolic process"/>
    <property type="evidence" value="ECO:0007669"/>
    <property type="project" value="UniProtKB-ARBA"/>
</dbReference>
<evidence type="ECO:0000313" key="2">
    <source>
        <dbReference type="EMBL" id="KIL62730.1"/>
    </source>
</evidence>
<dbReference type="PANTHER" id="PTHR41813">
    <property type="entry name" value="REGULATOR PAB1642, PUTATIVE (AFU_ORTHOLOGUE AFUA_3G11955)-RELATED"/>
    <property type="match status" value="1"/>
</dbReference>
<keyword evidence="3" id="KW-1185">Reference proteome</keyword>
<organism evidence="2 3">
    <name type="scientific">Amanita muscaria (strain Koide BX008)</name>
    <dbReference type="NCBI Taxonomy" id="946122"/>
    <lineage>
        <taxon>Eukaryota</taxon>
        <taxon>Fungi</taxon>
        <taxon>Dikarya</taxon>
        <taxon>Basidiomycota</taxon>
        <taxon>Agaricomycotina</taxon>
        <taxon>Agaricomycetes</taxon>
        <taxon>Agaricomycetidae</taxon>
        <taxon>Agaricales</taxon>
        <taxon>Pluteineae</taxon>
        <taxon>Amanitaceae</taxon>
        <taxon>Amanita</taxon>
    </lineage>
</organism>
<dbReference type="HOGENOM" id="CLU_055855_0_1_1"/>
<dbReference type="CDD" id="cd19357">
    <property type="entry name" value="TenA_E_At3g16990-like"/>
    <property type="match status" value="1"/>
</dbReference>
<evidence type="ECO:0000313" key="3">
    <source>
        <dbReference type="Proteomes" id="UP000054549"/>
    </source>
</evidence>
<dbReference type="InterPro" id="IPR053261">
    <property type="entry name" value="Polyketide-peptide_reg"/>
</dbReference>
<proteinExistence type="predicted"/>
<dbReference type="InterPro" id="IPR016084">
    <property type="entry name" value="Haem_Oase-like_multi-hlx"/>
</dbReference>
<dbReference type="EMBL" id="KN818267">
    <property type="protein sequence ID" value="KIL62730.1"/>
    <property type="molecule type" value="Genomic_DNA"/>
</dbReference>
<dbReference type="Gene3D" id="1.20.910.10">
    <property type="entry name" value="Heme oxygenase-like"/>
    <property type="match status" value="1"/>
</dbReference>
<dbReference type="STRING" id="946122.A0A0C2SHT8"/>
<dbReference type="Pfam" id="PF03070">
    <property type="entry name" value="TENA_THI-4"/>
    <property type="match status" value="1"/>
</dbReference>
<evidence type="ECO:0000259" key="1">
    <source>
        <dbReference type="Pfam" id="PF03070"/>
    </source>
</evidence>
<reference evidence="2 3" key="1">
    <citation type="submission" date="2014-04" db="EMBL/GenBank/DDBJ databases">
        <title>Evolutionary Origins and Diversification of the Mycorrhizal Mutualists.</title>
        <authorList>
            <consortium name="DOE Joint Genome Institute"/>
            <consortium name="Mycorrhizal Genomics Consortium"/>
            <person name="Kohler A."/>
            <person name="Kuo A."/>
            <person name="Nagy L.G."/>
            <person name="Floudas D."/>
            <person name="Copeland A."/>
            <person name="Barry K.W."/>
            <person name="Cichocki N."/>
            <person name="Veneault-Fourrey C."/>
            <person name="LaButti K."/>
            <person name="Lindquist E.A."/>
            <person name="Lipzen A."/>
            <person name="Lundell T."/>
            <person name="Morin E."/>
            <person name="Murat C."/>
            <person name="Riley R."/>
            <person name="Ohm R."/>
            <person name="Sun H."/>
            <person name="Tunlid A."/>
            <person name="Henrissat B."/>
            <person name="Grigoriev I.V."/>
            <person name="Hibbett D.S."/>
            <person name="Martin F."/>
        </authorList>
    </citation>
    <scope>NUCLEOTIDE SEQUENCE [LARGE SCALE GENOMIC DNA]</scope>
    <source>
        <strain evidence="2 3">Koide BX008</strain>
    </source>
</reference>
<dbReference type="InParanoid" id="A0A0C2SHT8"/>
<dbReference type="SUPFAM" id="SSF48613">
    <property type="entry name" value="Heme oxygenase-like"/>
    <property type="match status" value="1"/>
</dbReference>
<protein>
    <recommendedName>
        <fullName evidence="1">Thiaminase-2/PQQC domain-containing protein</fullName>
    </recommendedName>
</protein>
<accession>A0A0C2SHT8</accession>